<dbReference type="Proteomes" id="UP000703269">
    <property type="component" value="Unassembled WGS sequence"/>
</dbReference>
<dbReference type="GO" id="GO:0016279">
    <property type="term" value="F:protein-lysine N-methyltransferase activity"/>
    <property type="evidence" value="ECO:0007669"/>
    <property type="project" value="InterPro"/>
</dbReference>
<dbReference type="SUPFAM" id="SSF82199">
    <property type="entry name" value="SET domain"/>
    <property type="match status" value="1"/>
</dbReference>
<sequence length="465" mass="51486">MDVSPGGLLVERRDAEGAGKGLFATQSCPRSSTLFTIPAGAMINLRTLSPLYPAAGKLLLTANQMITLHLTLHMPREDGVSHDPGWGPYISTLPQDFESHPVTWAVRNHGGFASPTEEDLLSLLPPTILSALSGRVRLFMADWHAICQYTAAAPNIVSASSRTDLTSSDFRLENHNLLEDCLWAWLNVNTRCIYYQLDSATSAPENMTLCPILDFANHRPNNTHIVAVQPTSLFPPTPGSLGKGRHGLGGDYIFMSSSETPVHKDEELFLRYGSHSNRMLLVEYGFGNLWDEGECRDGKFGGEVDVQDMVEKLFAARGAVGRALKEVLETEGYWGDWTMHSQPVPAHPSYRLISALRLSQLAVDESEGEAFERALERWRAVLWGQEEQVSAENEQAWRDALLLMCERIAETATSGMAAVRERLPRERASGAGWTGWMLGNIERLWREEYEVAEAVASSVRGGVEF</sequence>
<gene>
    <name evidence="5" type="ORF">PsYK624_113070</name>
</gene>
<evidence type="ECO:0000313" key="5">
    <source>
        <dbReference type="EMBL" id="GJE95126.1"/>
    </source>
</evidence>
<keyword evidence="3" id="KW-0949">S-adenosyl-L-methionine</keyword>
<dbReference type="Gene3D" id="3.90.1410.10">
    <property type="entry name" value="set domain protein methyltransferase, domain 1"/>
    <property type="match status" value="1"/>
</dbReference>
<dbReference type="GO" id="GO:0032259">
    <property type="term" value="P:methylation"/>
    <property type="evidence" value="ECO:0007669"/>
    <property type="project" value="UniProtKB-KW"/>
</dbReference>
<comment type="caution">
    <text evidence="5">The sequence shown here is derived from an EMBL/GenBank/DDBJ whole genome shotgun (WGS) entry which is preliminary data.</text>
</comment>
<dbReference type="CDD" id="cd19177">
    <property type="entry name" value="SET_SETD4"/>
    <property type="match status" value="1"/>
</dbReference>
<evidence type="ECO:0000256" key="1">
    <source>
        <dbReference type="ARBA" id="ARBA00022603"/>
    </source>
</evidence>
<keyword evidence="1" id="KW-0489">Methyltransferase</keyword>
<dbReference type="OrthoDB" id="341421at2759"/>
<dbReference type="AlphaFoldDB" id="A0A9P3LH33"/>
<dbReference type="InterPro" id="IPR044429">
    <property type="entry name" value="SETD4_SET"/>
</dbReference>
<dbReference type="PROSITE" id="PS50280">
    <property type="entry name" value="SET"/>
    <property type="match status" value="1"/>
</dbReference>
<reference evidence="5 6" key="1">
    <citation type="submission" date="2021-08" db="EMBL/GenBank/DDBJ databases">
        <title>Draft Genome Sequence of Phanerochaete sordida strain YK-624.</title>
        <authorList>
            <person name="Mori T."/>
            <person name="Dohra H."/>
            <person name="Suzuki T."/>
            <person name="Kawagishi H."/>
            <person name="Hirai H."/>
        </authorList>
    </citation>
    <scope>NUCLEOTIDE SEQUENCE [LARGE SCALE GENOMIC DNA]</scope>
    <source>
        <strain evidence="5 6">YK-624</strain>
    </source>
</reference>
<evidence type="ECO:0000256" key="3">
    <source>
        <dbReference type="ARBA" id="ARBA00022691"/>
    </source>
</evidence>
<keyword evidence="6" id="KW-1185">Reference proteome</keyword>
<feature type="domain" description="SET" evidence="4">
    <location>
        <begin position="8"/>
        <end position="273"/>
    </location>
</feature>
<accession>A0A9P3LH33</accession>
<proteinExistence type="predicted"/>
<dbReference type="InterPro" id="IPR046341">
    <property type="entry name" value="SET_dom_sf"/>
</dbReference>
<dbReference type="PANTHER" id="PTHR13271">
    <property type="entry name" value="UNCHARACTERIZED PUTATIVE METHYLTRANSFERASE"/>
    <property type="match status" value="1"/>
</dbReference>
<name>A0A9P3LH33_9APHY</name>
<dbReference type="InterPro" id="IPR001214">
    <property type="entry name" value="SET_dom"/>
</dbReference>
<dbReference type="PANTHER" id="PTHR13271:SF47">
    <property type="entry name" value="ACTIN-HISTIDINE N-METHYLTRANSFERASE"/>
    <property type="match status" value="1"/>
</dbReference>
<keyword evidence="2" id="KW-0808">Transferase</keyword>
<evidence type="ECO:0000259" key="4">
    <source>
        <dbReference type="PROSITE" id="PS50280"/>
    </source>
</evidence>
<protein>
    <submittedName>
        <fullName evidence="5">SET domain-containing protein</fullName>
    </submittedName>
</protein>
<dbReference type="EMBL" id="BPQB01000046">
    <property type="protein sequence ID" value="GJE95126.1"/>
    <property type="molecule type" value="Genomic_DNA"/>
</dbReference>
<evidence type="ECO:0000313" key="6">
    <source>
        <dbReference type="Proteomes" id="UP000703269"/>
    </source>
</evidence>
<evidence type="ECO:0000256" key="2">
    <source>
        <dbReference type="ARBA" id="ARBA00022679"/>
    </source>
</evidence>
<organism evidence="5 6">
    <name type="scientific">Phanerochaete sordida</name>
    <dbReference type="NCBI Taxonomy" id="48140"/>
    <lineage>
        <taxon>Eukaryota</taxon>
        <taxon>Fungi</taxon>
        <taxon>Dikarya</taxon>
        <taxon>Basidiomycota</taxon>
        <taxon>Agaricomycotina</taxon>
        <taxon>Agaricomycetes</taxon>
        <taxon>Polyporales</taxon>
        <taxon>Phanerochaetaceae</taxon>
        <taxon>Phanerochaete</taxon>
    </lineage>
</organism>
<dbReference type="InterPro" id="IPR050600">
    <property type="entry name" value="SETD3_SETD6_MTase"/>
</dbReference>